<dbReference type="EMBL" id="GBRH01247353">
    <property type="protein sequence ID" value="JAD50542.1"/>
    <property type="molecule type" value="Transcribed_RNA"/>
</dbReference>
<organism evidence="1">
    <name type="scientific">Arundo donax</name>
    <name type="common">Giant reed</name>
    <name type="synonym">Donax arundinaceus</name>
    <dbReference type="NCBI Taxonomy" id="35708"/>
    <lineage>
        <taxon>Eukaryota</taxon>
        <taxon>Viridiplantae</taxon>
        <taxon>Streptophyta</taxon>
        <taxon>Embryophyta</taxon>
        <taxon>Tracheophyta</taxon>
        <taxon>Spermatophyta</taxon>
        <taxon>Magnoliopsida</taxon>
        <taxon>Liliopsida</taxon>
        <taxon>Poales</taxon>
        <taxon>Poaceae</taxon>
        <taxon>PACMAD clade</taxon>
        <taxon>Arundinoideae</taxon>
        <taxon>Arundineae</taxon>
        <taxon>Arundo</taxon>
    </lineage>
</organism>
<accession>A0A0A9ATY6</accession>
<evidence type="ECO:0000313" key="1">
    <source>
        <dbReference type="EMBL" id="JAD50542.1"/>
    </source>
</evidence>
<sequence length="54" mass="5900">MMLLPIINGTYVPSHQDSGVDGYVPFPSCFFGTVVNCPYSVQSVSHNIEHANKT</sequence>
<name>A0A0A9ATY6_ARUDO</name>
<reference evidence="1" key="2">
    <citation type="journal article" date="2015" name="Data Brief">
        <title>Shoot transcriptome of the giant reed, Arundo donax.</title>
        <authorList>
            <person name="Barrero R.A."/>
            <person name="Guerrero F.D."/>
            <person name="Moolhuijzen P."/>
            <person name="Goolsby J.A."/>
            <person name="Tidwell J."/>
            <person name="Bellgard S.E."/>
            <person name="Bellgard M.I."/>
        </authorList>
    </citation>
    <scope>NUCLEOTIDE SEQUENCE</scope>
    <source>
        <tissue evidence="1">Shoot tissue taken approximately 20 cm above the soil surface</tissue>
    </source>
</reference>
<protein>
    <submittedName>
        <fullName evidence="1">Uncharacterized protein</fullName>
    </submittedName>
</protein>
<reference evidence="1" key="1">
    <citation type="submission" date="2014-09" db="EMBL/GenBank/DDBJ databases">
        <authorList>
            <person name="Magalhaes I.L.F."/>
            <person name="Oliveira U."/>
            <person name="Santos F.R."/>
            <person name="Vidigal T.H.D.A."/>
            <person name="Brescovit A.D."/>
            <person name="Santos A.J."/>
        </authorList>
    </citation>
    <scope>NUCLEOTIDE SEQUENCE</scope>
    <source>
        <tissue evidence="1">Shoot tissue taken approximately 20 cm above the soil surface</tissue>
    </source>
</reference>
<proteinExistence type="predicted"/>
<dbReference type="AlphaFoldDB" id="A0A0A9ATY6"/>